<dbReference type="Gene3D" id="3.80.10.10">
    <property type="entry name" value="Ribonuclease Inhibitor"/>
    <property type="match status" value="1"/>
</dbReference>
<dbReference type="InterPro" id="IPR032675">
    <property type="entry name" value="LRR_dom_sf"/>
</dbReference>
<sequence>MAADLGGLVLWRIGVRCADMHSRGRRMLSDVLVASMAERPGKVGALVSALKRLGGRWRRRHRECVGPVCAPNPVLAEQSCSLFHSMLVMADDTKFLLLVLLLSCSSLCFGSEADIQCLKSVQQSVNDPNGVLKSSWIFKNATEGYICLFTGVECWHPDENMIFSLRLGNLGLQAAFPRGLQNCSSVTDLDLSNNNFSGPIPQDISREMPYLTYLDLSYNSFSGPILQNISNMTYLNVLNLQHNQLSGEIPSQFDLLDRLVIFNVADSSLFAREEVWGFELCW</sequence>
<dbReference type="FunFam" id="3.80.10.10:FF:000400">
    <property type="entry name" value="Nuclear pore complex protein NUP107"/>
    <property type="match status" value="1"/>
</dbReference>
<dbReference type="SUPFAM" id="SSF52058">
    <property type="entry name" value="L domain-like"/>
    <property type="match status" value="1"/>
</dbReference>
<keyword evidence="4" id="KW-0677">Repeat</keyword>
<evidence type="ECO:0000256" key="5">
    <source>
        <dbReference type="ARBA" id="ARBA00023136"/>
    </source>
</evidence>
<evidence type="ECO:0000313" key="7">
    <source>
        <dbReference type="EnsemblPlants" id="EMT01778"/>
    </source>
</evidence>
<dbReference type="AlphaFoldDB" id="R7VZW7"/>
<keyword evidence="3" id="KW-0732">Signal</keyword>
<dbReference type="InterPro" id="IPR001611">
    <property type="entry name" value="Leu-rich_rpt"/>
</dbReference>
<organism evidence="7">
    <name type="scientific">Aegilops tauschii</name>
    <name type="common">Tausch's goatgrass</name>
    <name type="synonym">Aegilops squarrosa</name>
    <dbReference type="NCBI Taxonomy" id="37682"/>
    <lineage>
        <taxon>Eukaryota</taxon>
        <taxon>Viridiplantae</taxon>
        <taxon>Streptophyta</taxon>
        <taxon>Embryophyta</taxon>
        <taxon>Tracheophyta</taxon>
        <taxon>Spermatophyta</taxon>
        <taxon>Magnoliopsida</taxon>
        <taxon>Liliopsida</taxon>
        <taxon>Poales</taxon>
        <taxon>Poaceae</taxon>
        <taxon>BOP clade</taxon>
        <taxon>Pooideae</taxon>
        <taxon>Triticodae</taxon>
        <taxon>Triticeae</taxon>
        <taxon>Triticinae</taxon>
        <taxon>Aegilops</taxon>
    </lineage>
</organism>
<dbReference type="GO" id="GO:0016020">
    <property type="term" value="C:membrane"/>
    <property type="evidence" value="ECO:0007669"/>
    <property type="project" value="UniProtKB-SubCell"/>
</dbReference>
<evidence type="ECO:0000256" key="3">
    <source>
        <dbReference type="ARBA" id="ARBA00022729"/>
    </source>
</evidence>
<evidence type="ECO:0000256" key="4">
    <source>
        <dbReference type="ARBA" id="ARBA00022737"/>
    </source>
</evidence>
<dbReference type="EnsemblPlants" id="EMT01778">
    <property type="protein sequence ID" value="EMT01778"/>
    <property type="gene ID" value="F775_17070"/>
</dbReference>
<keyword evidence="2" id="KW-0433">Leucine-rich repeat</keyword>
<evidence type="ECO:0000256" key="1">
    <source>
        <dbReference type="ARBA" id="ARBA00004370"/>
    </source>
</evidence>
<dbReference type="Pfam" id="PF08263">
    <property type="entry name" value="LRRNT_2"/>
    <property type="match status" value="1"/>
</dbReference>
<name>R7VZW7_AEGTA</name>
<evidence type="ECO:0000256" key="2">
    <source>
        <dbReference type="ARBA" id="ARBA00022614"/>
    </source>
</evidence>
<feature type="domain" description="Leucine-rich repeat-containing N-terminal plant-type" evidence="6">
    <location>
        <begin position="112"/>
        <end position="155"/>
    </location>
</feature>
<comment type="subcellular location">
    <subcellularLocation>
        <location evidence="1">Membrane</location>
    </subcellularLocation>
</comment>
<proteinExistence type="predicted"/>
<dbReference type="Pfam" id="PF00560">
    <property type="entry name" value="LRR_1"/>
    <property type="match status" value="3"/>
</dbReference>
<reference evidence="7" key="1">
    <citation type="submission" date="2015-06" db="UniProtKB">
        <authorList>
            <consortium name="EnsemblPlants"/>
        </authorList>
    </citation>
    <scope>IDENTIFICATION</scope>
</reference>
<accession>R7VZW7</accession>
<dbReference type="InterPro" id="IPR013210">
    <property type="entry name" value="LRR_N_plant-typ"/>
</dbReference>
<evidence type="ECO:0000259" key="6">
    <source>
        <dbReference type="Pfam" id="PF08263"/>
    </source>
</evidence>
<keyword evidence="5" id="KW-0472">Membrane</keyword>
<dbReference type="PANTHER" id="PTHR48065:SF25">
    <property type="entry name" value="OS01G0891700 PROTEIN"/>
    <property type="match status" value="1"/>
</dbReference>
<protein>
    <submittedName>
        <fullName evidence="7">Putative LRR receptor-like serine/threonine-protein kinase</fullName>
    </submittedName>
</protein>
<dbReference type="PANTHER" id="PTHR48065">
    <property type="entry name" value="OS10G0469600 PROTEIN"/>
    <property type="match status" value="1"/>
</dbReference>